<evidence type="ECO:0000313" key="1">
    <source>
        <dbReference type="EMBL" id="NNM44450.1"/>
    </source>
</evidence>
<evidence type="ECO:0000313" key="2">
    <source>
        <dbReference type="Proteomes" id="UP000588586"/>
    </source>
</evidence>
<sequence>MSRPSWTVTAPLWMWHSFHMLTVSEDVSDEIADLAEGRSGGFGSVKVEVTCGGTTWQTSLFPSSEQAAYVLPMKAAVRKAEGLAAGQPATVTITAVHL</sequence>
<dbReference type="EMBL" id="JABEPQ010000001">
    <property type="protein sequence ID" value="NNM44450.1"/>
    <property type="molecule type" value="Genomic_DNA"/>
</dbReference>
<dbReference type="Proteomes" id="UP000588586">
    <property type="component" value="Unassembled WGS sequence"/>
</dbReference>
<dbReference type="InterPro" id="IPR015018">
    <property type="entry name" value="DUF1905"/>
</dbReference>
<dbReference type="RefSeq" id="WP_171241606.1">
    <property type="nucleotide sequence ID" value="NZ_JABEPQ010000001.1"/>
</dbReference>
<dbReference type="AlphaFoldDB" id="A0A849H3S9"/>
<dbReference type="SUPFAM" id="SSF141694">
    <property type="entry name" value="AF2212/PG0164-like"/>
    <property type="match status" value="1"/>
</dbReference>
<protein>
    <submittedName>
        <fullName evidence="1">DUF1905 domain-containing protein</fullName>
    </submittedName>
</protein>
<dbReference type="Gene3D" id="2.40.30.100">
    <property type="entry name" value="AF2212/PG0164-like"/>
    <property type="match status" value="1"/>
</dbReference>
<name>A0A849H3S9_9MICO</name>
<reference evidence="1 2" key="1">
    <citation type="submission" date="2020-04" db="EMBL/GenBank/DDBJ databases">
        <title>Knoellia sp. isolate from air conditioner.</title>
        <authorList>
            <person name="Chea S."/>
            <person name="Kim D.-U."/>
        </authorList>
    </citation>
    <scope>NUCLEOTIDE SEQUENCE [LARGE SCALE GENOMIC DNA]</scope>
    <source>
        <strain evidence="1 2">DB2414S</strain>
    </source>
</reference>
<gene>
    <name evidence="1" type="ORF">HJG52_00305</name>
</gene>
<accession>A0A849H3S9</accession>
<dbReference type="Pfam" id="PF08922">
    <property type="entry name" value="DUF1905"/>
    <property type="match status" value="1"/>
</dbReference>
<keyword evidence="2" id="KW-1185">Reference proteome</keyword>
<comment type="caution">
    <text evidence="1">The sequence shown here is derived from an EMBL/GenBank/DDBJ whole genome shotgun (WGS) entry which is preliminary data.</text>
</comment>
<proteinExistence type="predicted"/>
<dbReference type="InterPro" id="IPR037079">
    <property type="entry name" value="AF2212/PG0164-like_sf"/>
</dbReference>
<organism evidence="1 2">
    <name type="scientific">Knoellia koreensis</name>
    <dbReference type="NCBI Taxonomy" id="2730921"/>
    <lineage>
        <taxon>Bacteria</taxon>
        <taxon>Bacillati</taxon>
        <taxon>Actinomycetota</taxon>
        <taxon>Actinomycetes</taxon>
        <taxon>Micrococcales</taxon>
        <taxon>Intrasporangiaceae</taxon>
        <taxon>Knoellia</taxon>
    </lineage>
</organism>